<name>A0ABR7ML52_9BACT</name>
<organism evidence="3 4">
    <name type="scientific">Hymenobacter citatus</name>
    <dbReference type="NCBI Taxonomy" id="2763506"/>
    <lineage>
        <taxon>Bacteria</taxon>
        <taxon>Pseudomonadati</taxon>
        <taxon>Bacteroidota</taxon>
        <taxon>Cytophagia</taxon>
        <taxon>Cytophagales</taxon>
        <taxon>Hymenobacteraceae</taxon>
        <taxon>Hymenobacter</taxon>
    </lineage>
</organism>
<dbReference type="SUPFAM" id="SSF50952">
    <property type="entry name" value="Soluble quinoprotein glucose dehydrogenase"/>
    <property type="match status" value="1"/>
</dbReference>
<dbReference type="EMBL" id="JACSCY010000009">
    <property type="protein sequence ID" value="MBC6611828.1"/>
    <property type="molecule type" value="Genomic_DNA"/>
</dbReference>
<protein>
    <submittedName>
        <fullName evidence="3">Sorbosone dehydrogenase family protein</fullName>
    </submittedName>
</protein>
<evidence type="ECO:0000256" key="1">
    <source>
        <dbReference type="SAM" id="SignalP"/>
    </source>
</evidence>
<evidence type="ECO:0000313" key="3">
    <source>
        <dbReference type="EMBL" id="MBC6611828.1"/>
    </source>
</evidence>
<feature type="signal peptide" evidence="1">
    <location>
        <begin position="1"/>
        <end position="21"/>
    </location>
</feature>
<evidence type="ECO:0000313" key="4">
    <source>
        <dbReference type="Proteomes" id="UP000622017"/>
    </source>
</evidence>
<dbReference type="Gene3D" id="2.120.10.30">
    <property type="entry name" value="TolB, C-terminal domain"/>
    <property type="match status" value="1"/>
</dbReference>
<comment type="caution">
    <text evidence="3">The sequence shown here is derived from an EMBL/GenBank/DDBJ whole genome shotgun (WGS) entry which is preliminary data.</text>
</comment>
<keyword evidence="4" id="KW-1185">Reference proteome</keyword>
<dbReference type="Proteomes" id="UP000622017">
    <property type="component" value="Unassembled WGS sequence"/>
</dbReference>
<dbReference type="PANTHER" id="PTHR19328">
    <property type="entry name" value="HEDGEHOG-INTERACTING PROTEIN"/>
    <property type="match status" value="1"/>
</dbReference>
<dbReference type="InterPro" id="IPR011042">
    <property type="entry name" value="6-blade_b-propeller_TolB-like"/>
</dbReference>
<keyword evidence="1" id="KW-0732">Signal</keyword>
<gene>
    <name evidence="3" type="ORF">H8B15_12910</name>
</gene>
<proteinExistence type="predicted"/>
<accession>A0ABR7ML52</accession>
<sequence length="397" mass="43875">MHLLRHTLTAAALATTLTAAAQNDYQKSVKASYDGHIFKPEQVDPTDARVAQLKAPPGFKITKFADKLEKPRMLAVAPNGDVYVSNRDKGTVTLLRDTNKDGRADQTKQVAQADNLHGLAIKDGKLYVAAIRDLYVADIQKDGSLSQLKRLYDDLPDAGQHPNRTLNFAPDGTLYLSVGSTCNACDENNKENATLLQVKTDGSGRTVYAQGLRNTIGFGWHPRTGQLFGFDHGIDWLGDEQQHEELNEIKKGGNYGWPFVFEDGKANPADEPPGGQSYEQYAAKTEKPKLLYKAHSAPLGMVFYNGKQFPQEYQNDAIVTMHGSWNRAEPSGYKLVRVHFNQQGQPEKFEDFVTGWLVDNDKAQFGRVCGIAQHADGSLLVSDDANGVIYRVAYAKK</sequence>
<dbReference type="InterPro" id="IPR054539">
    <property type="entry name" value="Beta-prop_PDH"/>
</dbReference>
<evidence type="ECO:0000259" key="2">
    <source>
        <dbReference type="Pfam" id="PF22807"/>
    </source>
</evidence>
<reference evidence="3 4" key="1">
    <citation type="submission" date="2020-08" db="EMBL/GenBank/DDBJ databases">
        <title>Hymenobacter sp.</title>
        <authorList>
            <person name="Kim M.K."/>
        </authorList>
    </citation>
    <scope>NUCLEOTIDE SEQUENCE [LARGE SCALE GENOMIC DNA]</scope>
    <source>
        <strain evidence="3 4">BT507</strain>
    </source>
</reference>
<dbReference type="RefSeq" id="WP_187320097.1">
    <property type="nucleotide sequence ID" value="NZ_JACSCY010000009.1"/>
</dbReference>
<feature type="chain" id="PRO_5046657408" evidence="1">
    <location>
        <begin position="22"/>
        <end position="397"/>
    </location>
</feature>
<dbReference type="InterPro" id="IPR011041">
    <property type="entry name" value="Quinoprot_gluc/sorb_DH_b-prop"/>
</dbReference>
<feature type="domain" description="Pyrroloquinoline quinone-dependent pyranose dehydrogenase beta-propeller" evidence="2">
    <location>
        <begin position="54"/>
        <end position="393"/>
    </location>
</feature>
<dbReference type="Pfam" id="PF22807">
    <property type="entry name" value="TrAA12"/>
    <property type="match status" value="1"/>
</dbReference>
<dbReference type="PANTHER" id="PTHR19328:SF53">
    <property type="entry name" value="MEMBRANE PROTEIN"/>
    <property type="match status" value="1"/>
</dbReference>